<dbReference type="EMBL" id="KQ435776">
    <property type="protein sequence ID" value="KOX74871.1"/>
    <property type="molecule type" value="Genomic_DNA"/>
</dbReference>
<organism evidence="1 2">
    <name type="scientific">Melipona quadrifasciata</name>
    <dbReference type="NCBI Taxonomy" id="166423"/>
    <lineage>
        <taxon>Eukaryota</taxon>
        <taxon>Metazoa</taxon>
        <taxon>Ecdysozoa</taxon>
        <taxon>Arthropoda</taxon>
        <taxon>Hexapoda</taxon>
        <taxon>Insecta</taxon>
        <taxon>Pterygota</taxon>
        <taxon>Neoptera</taxon>
        <taxon>Endopterygota</taxon>
        <taxon>Hymenoptera</taxon>
        <taxon>Apocrita</taxon>
        <taxon>Aculeata</taxon>
        <taxon>Apoidea</taxon>
        <taxon>Anthophila</taxon>
        <taxon>Apidae</taxon>
        <taxon>Melipona</taxon>
    </lineage>
</organism>
<reference evidence="1 2" key="1">
    <citation type="submission" date="2015-07" db="EMBL/GenBank/DDBJ databases">
        <title>The genome of Melipona quadrifasciata.</title>
        <authorList>
            <person name="Pan H."/>
            <person name="Kapheim K."/>
        </authorList>
    </citation>
    <scope>NUCLEOTIDE SEQUENCE [LARGE SCALE GENOMIC DNA]</scope>
    <source>
        <strain evidence="1">0111107301</strain>
        <tissue evidence="1">Whole body</tissue>
    </source>
</reference>
<name>A0A0N0U5F3_9HYME</name>
<proteinExistence type="predicted"/>
<accession>A0A0N0U5F3</accession>
<gene>
    <name evidence="1" type="ORF">WN51_13432</name>
</gene>
<dbReference type="OrthoDB" id="10544899at2759"/>
<protein>
    <submittedName>
        <fullName evidence="1">Uncharacterized protein</fullName>
    </submittedName>
</protein>
<evidence type="ECO:0000313" key="1">
    <source>
        <dbReference type="EMBL" id="KOX74871.1"/>
    </source>
</evidence>
<evidence type="ECO:0000313" key="2">
    <source>
        <dbReference type="Proteomes" id="UP000053105"/>
    </source>
</evidence>
<sequence length="75" mass="8384">MPGRRKTRELLLVNSIGERLSSTGAPYPVETGAAANVTDSTVRRGPRFSLDVLQTLRRFSENDTIFPCREFQLTS</sequence>
<dbReference type="Proteomes" id="UP000053105">
    <property type="component" value="Unassembled WGS sequence"/>
</dbReference>
<dbReference type="AlphaFoldDB" id="A0A0N0U5F3"/>
<keyword evidence="2" id="KW-1185">Reference proteome</keyword>